<dbReference type="PANTHER" id="PTHR43272">
    <property type="entry name" value="LONG-CHAIN-FATTY-ACID--COA LIGASE"/>
    <property type="match status" value="1"/>
</dbReference>
<feature type="domain" description="AMP-dependent synthetase/ligase" evidence="1">
    <location>
        <begin position="37"/>
        <end position="128"/>
    </location>
</feature>
<dbReference type="Gene3D" id="3.40.50.12780">
    <property type="entry name" value="N-terminal domain of ligase-like"/>
    <property type="match status" value="1"/>
</dbReference>
<evidence type="ECO:0000313" key="3">
    <source>
        <dbReference type="Proteomes" id="UP001206925"/>
    </source>
</evidence>
<dbReference type="EMBL" id="JAMZMK010008837">
    <property type="protein sequence ID" value="KAI7738290.1"/>
    <property type="molecule type" value="Genomic_DNA"/>
</dbReference>
<keyword evidence="3" id="KW-1185">Reference proteome</keyword>
<dbReference type="AlphaFoldDB" id="A0AAD5CBS8"/>
<organism evidence="2 3">
    <name type="scientific">Ambrosia artemisiifolia</name>
    <name type="common">Common ragweed</name>
    <dbReference type="NCBI Taxonomy" id="4212"/>
    <lineage>
        <taxon>Eukaryota</taxon>
        <taxon>Viridiplantae</taxon>
        <taxon>Streptophyta</taxon>
        <taxon>Embryophyta</taxon>
        <taxon>Tracheophyta</taxon>
        <taxon>Spermatophyta</taxon>
        <taxon>Magnoliopsida</taxon>
        <taxon>eudicotyledons</taxon>
        <taxon>Gunneridae</taxon>
        <taxon>Pentapetalae</taxon>
        <taxon>asterids</taxon>
        <taxon>campanulids</taxon>
        <taxon>Asterales</taxon>
        <taxon>Asteraceae</taxon>
        <taxon>Asteroideae</taxon>
        <taxon>Heliantheae alliance</taxon>
        <taxon>Heliantheae</taxon>
        <taxon>Ambrosia</taxon>
    </lineage>
</organism>
<dbReference type="GO" id="GO:0016020">
    <property type="term" value="C:membrane"/>
    <property type="evidence" value="ECO:0007669"/>
    <property type="project" value="TreeGrafter"/>
</dbReference>
<dbReference type="InterPro" id="IPR042099">
    <property type="entry name" value="ANL_N_sf"/>
</dbReference>
<accession>A0AAD5CBS8</accession>
<dbReference type="Pfam" id="PF00501">
    <property type="entry name" value="AMP-binding"/>
    <property type="match status" value="1"/>
</dbReference>
<name>A0AAD5CBS8_AMBAR</name>
<dbReference type="GO" id="GO:0005783">
    <property type="term" value="C:endoplasmic reticulum"/>
    <property type="evidence" value="ECO:0007669"/>
    <property type="project" value="TreeGrafter"/>
</dbReference>
<dbReference type="PANTHER" id="PTHR43272:SF6">
    <property type="entry name" value="LONG CHAIN ACYL-COA SYNTHETASE 1"/>
    <property type="match status" value="1"/>
</dbReference>
<dbReference type="SUPFAM" id="SSF56801">
    <property type="entry name" value="Acetyl-CoA synthetase-like"/>
    <property type="match status" value="1"/>
</dbReference>
<gene>
    <name evidence="2" type="ORF">M8C21_024387</name>
</gene>
<evidence type="ECO:0000313" key="2">
    <source>
        <dbReference type="EMBL" id="KAI7738290.1"/>
    </source>
</evidence>
<sequence>MGNNKKEQFGVSDLDASLPAAAAGTFTSSLFSHSYWGPYLWKTYKTVYEEVLNVASALRASGIGHGCKVGIYGANCPQWIVAMEACNAQSYISVPLYDTLGPGAVNFILDHAEVDVVFVQDKKVKELLNPECIHTQRLKCA</sequence>
<proteinExistence type="predicted"/>
<dbReference type="InterPro" id="IPR000873">
    <property type="entry name" value="AMP-dep_synth/lig_dom"/>
</dbReference>
<dbReference type="GO" id="GO:0010143">
    <property type="term" value="P:cutin biosynthetic process"/>
    <property type="evidence" value="ECO:0007669"/>
    <property type="project" value="TreeGrafter"/>
</dbReference>
<dbReference type="GO" id="GO:0010025">
    <property type="term" value="P:wax biosynthetic process"/>
    <property type="evidence" value="ECO:0007669"/>
    <property type="project" value="TreeGrafter"/>
</dbReference>
<dbReference type="Proteomes" id="UP001206925">
    <property type="component" value="Unassembled WGS sequence"/>
</dbReference>
<protein>
    <recommendedName>
        <fullName evidence="1">AMP-dependent synthetase/ligase domain-containing protein</fullName>
    </recommendedName>
</protein>
<reference evidence="2" key="1">
    <citation type="submission" date="2022-06" db="EMBL/GenBank/DDBJ databases">
        <title>Uncovering the hologenomic basis of an extraordinary plant invasion.</title>
        <authorList>
            <person name="Bieker V.C."/>
            <person name="Martin M.D."/>
            <person name="Gilbert T."/>
            <person name="Hodgins K."/>
            <person name="Battlay P."/>
            <person name="Petersen B."/>
            <person name="Wilson J."/>
        </authorList>
    </citation>
    <scope>NUCLEOTIDE SEQUENCE</scope>
    <source>
        <strain evidence="2">AA19_3_7</strain>
        <tissue evidence="2">Leaf</tissue>
    </source>
</reference>
<dbReference type="GO" id="GO:0004467">
    <property type="term" value="F:long-chain fatty acid-CoA ligase activity"/>
    <property type="evidence" value="ECO:0007669"/>
    <property type="project" value="TreeGrafter"/>
</dbReference>
<comment type="caution">
    <text evidence="2">The sequence shown here is derived from an EMBL/GenBank/DDBJ whole genome shotgun (WGS) entry which is preliminary data.</text>
</comment>
<evidence type="ECO:0000259" key="1">
    <source>
        <dbReference type="Pfam" id="PF00501"/>
    </source>
</evidence>